<keyword evidence="17" id="KW-1185">Reference proteome</keyword>
<evidence type="ECO:0000256" key="14">
    <source>
        <dbReference type="ARBA" id="ARBA00047970"/>
    </source>
</evidence>
<evidence type="ECO:0000256" key="13">
    <source>
        <dbReference type="ARBA" id="ARBA00047946"/>
    </source>
</evidence>
<keyword evidence="7" id="KW-0560">Oxidoreductase</keyword>
<dbReference type="GO" id="GO:0008203">
    <property type="term" value="P:cholesterol metabolic process"/>
    <property type="evidence" value="ECO:0007669"/>
    <property type="project" value="TreeGrafter"/>
</dbReference>
<evidence type="ECO:0000256" key="2">
    <source>
        <dbReference type="ARBA" id="ARBA00004637"/>
    </source>
</evidence>
<dbReference type="GO" id="GO:0071375">
    <property type="term" value="P:cellular response to peptide hormone stimulus"/>
    <property type="evidence" value="ECO:0007669"/>
    <property type="project" value="TreeGrafter"/>
</dbReference>
<evidence type="ECO:0000256" key="7">
    <source>
        <dbReference type="ARBA" id="ARBA00023002"/>
    </source>
</evidence>
<dbReference type="Proteomes" id="UP000472268">
    <property type="component" value="Chromosome 15"/>
</dbReference>
<comment type="similarity">
    <text evidence="3">Belongs to the cytochrome P450 family.</text>
</comment>
<evidence type="ECO:0000256" key="6">
    <source>
        <dbReference type="ARBA" id="ARBA00022946"/>
    </source>
</evidence>
<dbReference type="GO" id="GO:0006704">
    <property type="term" value="P:glucocorticoid biosynthetic process"/>
    <property type="evidence" value="ECO:0007669"/>
    <property type="project" value="TreeGrafter"/>
</dbReference>
<comment type="catalytic activity">
    <reaction evidence="13">
        <text>a steroid + 2 reduced [adrenodoxin] + O2 + 2 H(+) = an 11beta-hydroxysteroid + 2 oxidized [adrenodoxin] + H2O</text>
        <dbReference type="Rhea" id="RHEA:15629"/>
        <dbReference type="Rhea" id="RHEA-COMP:9998"/>
        <dbReference type="Rhea" id="RHEA-COMP:9999"/>
        <dbReference type="ChEBI" id="CHEBI:15377"/>
        <dbReference type="ChEBI" id="CHEBI:15378"/>
        <dbReference type="ChEBI" id="CHEBI:15379"/>
        <dbReference type="ChEBI" id="CHEBI:33737"/>
        <dbReference type="ChEBI" id="CHEBI:33738"/>
        <dbReference type="ChEBI" id="CHEBI:35341"/>
        <dbReference type="ChEBI" id="CHEBI:35346"/>
        <dbReference type="EC" id="1.14.15.4"/>
    </reaction>
    <physiologicalReaction direction="left-to-right" evidence="13">
        <dbReference type="Rhea" id="RHEA:15630"/>
    </physiologicalReaction>
</comment>
<evidence type="ECO:0000256" key="12">
    <source>
        <dbReference type="ARBA" id="ARBA00023250"/>
    </source>
</evidence>
<comment type="subcellular location">
    <subcellularLocation>
        <location evidence="2">Mitochondrion inner membrane</location>
        <topology evidence="2">Peripheral membrane protein</topology>
    </subcellularLocation>
</comment>
<keyword evidence="6" id="KW-0809">Transit peptide</keyword>
<evidence type="ECO:0000256" key="10">
    <source>
        <dbReference type="ARBA" id="ARBA00023128"/>
    </source>
</evidence>
<evidence type="ECO:0000256" key="8">
    <source>
        <dbReference type="ARBA" id="ARBA00023004"/>
    </source>
</evidence>
<dbReference type="GO" id="GO:0032342">
    <property type="term" value="P:aldosterone biosynthetic process"/>
    <property type="evidence" value="ECO:0007669"/>
    <property type="project" value="TreeGrafter"/>
</dbReference>
<keyword evidence="11" id="KW-0472">Membrane</keyword>
<evidence type="ECO:0000256" key="9">
    <source>
        <dbReference type="ARBA" id="ARBA00023033"/>
    </source>
</evidence>
<gene>
    <name evidence="16" type="primary">LOC115279499</name>
</gene>
<protein>
    <recommendedName>
        <fullName evidence="18">Steroid 11-beta-monooxygenase</fullName>
    </recommendedName>
</protein>
<keyword evidence="12" id="KW-0755">Steroidogenesis</keyword>
<dbReference type="GO" id="GO:0005743">
    <property type="term" value="C:mitochondrial inner membrane"/>
    <property type="evidence" value="ECO:0007669"/>
    <property type="project" value="UniProtKB-SubCell"/>
</dbReference>
<dbReference type="PANTHER" id="PTHR24279:SF1">
    <property type="entry name" value="CYTOCHROME P450 11B2, MITOCHONDRIAL"/>
    <property type="match status" value="1"/>
</dbReference>
<proteinExistence type="inferred from homology"/>
<dbReference type="Gene3D" id="1.10.630.10">
    <property type="entry name" value="Cytochrome P450"/>
    <property type="match status" value="1"/>
</dbReference>
<comment type="cofactor">
    <cofactor evidence="1">
        <name>heme</name>
        <dbReference type="ChEBI" id="CHEBI:30413"/>
    </cofactor>
</comment>
<keyword evidence="5" id="KW-0479">Metal-binding</keyword>
<accession>A0A673U715</accession>
<evidence type="ECO:0008006" key="18">
    <source>
        <dbReference type="Google" id="ProtNLM"/>
    </source>
</evidence>
<feature type="region of interest" description="Disordered" evidence="15">
    <location>
        <begin position="470"/>
        <end position="495"/>
    </location>
</feature>
<dbReference type="Pfam" id="PF00067">
    <property type="entry name" value="p450"/>
    <property type="match status" value="1"/>
</dbReference>
<dbReference type="GO" id="GO:0004507">
    <property type="term" value="F:steroid 11-beta-monooxygenase activity"/>
    <property type="evidence" value="ECO:0007669"/>
    <property type="project" value="UniProtKB-EC"/>
</dbReference>
<evidence type="ECO:0000313" key="17">
    <source>
        <dbReference type="Proteomes" id="UP000472268"/>
    </source>
</evidence>
<dbReference type="GO" id="GO:0020037">
    <property type="term" value="F:heme binding"/>
    <property type="evidence" value="ECO:0007669"/>
    <property type="project" value="InterPro"/>
</dbReference>
<name>A0A673U715_SURSU</name>
<evidence type="ECO:0000256" key="15">
    <source>
        <dbReference type="SAM" id="MobiDB-lite"/>
    </source>
</evidence>
<evidence type="ECO:0000256" key="5">
    <source>
        <dbReference type="ARBA" id="ARBA00022723"/>
    </source>
</evidence>
<dbReference type="GO" id="GO:0034650">
    <property type="term" value="P:cortisol metabolic process"/>
    <property type="evidence" value="ECO:0007669"/>
    <property type="project" value="TreeGrafter"/>
</dbReference>
<keyword evidence="10" id="KW-0496">Mitochondrion</keyword>
<dbReference type="Ensembl" id="ENSSSUT00005024332.1">
    <property type="protein sequence ID" value="ENSSSUP00005021278.1"/>
    <property type="gene ID" value="ENSSSUG00005013830.1"/>
</dbReference>
<reference evidence="16" key="2">
    <citation type="submission" date="2025-05" db="UniProtKB">
        <authorList>
            <consortium name="Ensembl"/>
        </authorList>
    </citation>
    <scope>IDENTIFICATION</scope>
</reference>
<evidence type="ECO:0000256" key="1">
    <source>
        <dbReference type="ARBA" id="ARBA00001971"/>
    </source>
</evidence>
<reference evidence="16 17" key="1">
    <citation type="submission" date="2019-05" db="EMBL/GenBank/DDBJ databases">
        <title>A Chromosome-scale Meerkat (S. suricatta) Genome Assembly.</title>
        <authorList>
            <person name="Dudchenko O."/>
            <person name="Lieberman Aiden E."/>
            <person name="Tung J."/>
            <person name="Barreiro L.B."/>
            <person name="Clutton-Brock T.H."/>
        </authorList>
    </citation>
    <scope>NUCLEOTIDE SEQUENCE [LARGE SCALE GENOMIC DNA]</scope>
</reference>
<dbReference type="GO" id="GO:0047783">
    <property type="term" value="F:corticosterone 18-monooxygenase activity"/>
    <property type="evidence" value="ECO:0007669"/>
    <property type="project" value="TreeGrafter"/>
</dbReference>
<dbReference type="InterPro" id="IPR001128">
    <property type="entry name" value="Cyt_P450"/>
</dbReference>
<keyword evidence="8" id="KW-0408">Iron</keyword>
<dbReference type="PANTHER" id="PTHR24279">
    <property type="entry name" value="CYTOCHROME P450"/>
    <property type="match status" value="1"/>
</dbReference>
<comment type="catalytic activity">
    <reaction evidence="14">
        <text>21-hydroxyprogesterone + 2 reduced [adrenodoxin] + O2 + 2 H(+) = corticosterone + 2 oxidized [adrenodoxin] + H2O</text>
        <dbReference type="Rhea" id="RHEA:46104"/>
        <dbReference type="Rhea" id="RHEA-COMP:9998"/>
        <dbReference type="Rhea" id="RHEA-COMP:9999"/>
        <dbReference type="ChEBI" id="CHEBI:15377"/>
        <dbReference type="ChEBI" id="CHEBI:15378"/>
        <dbReference type="ChEBI" id="CHEBI:15379"/>
        <dbReference type="ChEBI" id="CHEBI:16827"/>
        <dbReference type="ChEBI" id="CHEBI:16973"/>
        <dbReference type="ChEBI" id="CHEBI:33737"/>
        <dbReference type="ChEBI" id="CHEBI:33738"/>
    </reaction>
    <physiologicalReaction direction="left-to-right" evidence="14">
        <dbReference type="Rhea" id="RHEA:46105"/>
    </physiologicalReaction>
</comment>
<evidence type="ECO:0000313" key="16">
    <source>
        <dbReference type="Ensembl" id="ENSSSUP00005021278.1"/>
    </source>
</evidence>
<dbReference type="InterPro" id="IPR002399">
    <property type="entry name" value="Cyt_P450_mitochondrial"/>
</dbReference>
<dbReference type="SUPFAM" id="SSF48264">
    <property type="entry name" value="Cytochrome P450"/>
    <property type="match status" value="1"/>
</dbReference>
<evidence type="ECO:0000256" key="4">
    <source>
        <dbReference type="ARBA" id="ARBA00022617"/>
    </source>
</evidence>
<dbReference type="AlphaFoldDB" id="A0A673U715"/>
<keyword evidence="9" id="KW-0503">Monooxygenase</keyword>
<keyword evidence="4" id="KW-0349">Heme</keyword>
<dbReference type="Ensembl" id="ENSSSUT00005024410.1">
    <property type="protein sequence ID" value="ENSSSUP00005021346.1"/>
    <property type="gene ID" value="ENSSSUG00005013830.1"/>
</dbReference>
<evidence type="ECO:0000256" key="3">
    <source>
        <dbReference type="ARBA" id="ARBA00010617"/>
    </source>
</evidence>
<dbReference type="GO" id="GO:0005506">
    <property type="term" value="F:iron ion binding"/>
    <property type="evidence" value="ECO:0007669"/>
    <property type="project" value="InterPro"/>
</dbReference>
<sequence length="508" mass="55887">MALRAKARAWLAGPWPSPGRAGAPGAGAAAAPKAVLPFEAIPRYPGNKWLRVLQIWREQGLESLHLELHQTFQELGPIFRYDVGGTNMVCLMLHKDVEKLQQVDSHHPWRPPVDPWVAYRKHRGHKCGVFLLNGPEWRQNRLKLNPDVLSPQAVHKYLPMVDEVAKDFSKVLKSRVLQNARGSLTVDIKPSIIHYTIEASNLALFGERLGLLGHSPSPTSLNFVRALETMFKSTTQLLFMPMVLSRWTSPKVWKEHFESWDHIYQYANNAMQKLYQEMALGRPRHYSGILGELLLHADMTLDAIRANSIELTAGSVDTVRLTSSPALDIAPPGHGQHYLPPPKPSPVLSRQEALIWGGGHGNQPFKGRSLQFCGWDLHSLPSADWMSPEGQAAQTSLKGLSPGSGEGPQCGWRAACTGYPSQGQSTFGGDRLVTEGPHRAPAWGRESRWHAAWGLGVQVAPACGMQPQLPAPAPQGQAAASLMSHSGPGTHTSERRHRCAVGNFLSRG</sequence>
<organism evidence="16 17">
    <name type="scientific">Suricata suricatta</name>
    <name type="common">Meerkat</name>
    <dbReference type="NCBI Taxonomy" id="37032"/>
    <lineage>
        <taxon>Eukaryota</taxon>
        <taxon>Metazoa</taxon>
        <taxon>Chordata</taxon>
        <taxon>Craniata</taxon>
        <taxon>Vertebrata</taxon>
        <taxon>Euteleostomi</taxon>
        <taxon>Mammalia</taxon>
        <taxon>Eutheria</taxon>
        <taxon>Laurasiatheria</taxon>
        <taxon>Carnivora</taxon>
        <taxon>Feliformia</taxon>
        <taxon>Herpestidae</taxon>
        <taxon>Suricata</taxon>
    </lineage>
</organism>
<dbReference type="InterPro" id="IPR036396">
    <property type="entry name" value="Cyt_P450_sf"/>
</dbReference>
<dbReference type="PRINTS" id="PR00408">
    <property type="entry name" value="MITP450"/>
</dbReference>
<dbReference type="InterPro" id="IPR050479">
    <property type="entry name" value="CYP11_CYP27_families"/>
</dbReference>
<evidence type="ECO:0000256" key="11">
    <source>
        <dbReference type="ARBA" id="ARBA00023136"/>
    </source>
</evidence>